<evidence type="ECO:0000313" key="3">
    <source>
        <dbReference type="Proteomes" id="UP000254601"/>
    </source>
</evidence>
<dbReference type="PANTHER" id="PTHR30373">
    <property type="entry name" value="UPF0603 PROTEIN YGCG"/>
    <property type="match status" value="1"/>
</dbReference>
<dbReference type="RefSeq" id="WP_072577157.1">
    <property type="nucleotide sequence ID" value="NZ_LWHB01000138.1"/>
</dbReference>
<dbReference type="OrthoDB" id="5683663at2"/>
<evidence type="ECO:0000313" key="2">
    <source>
        <dbReference type="EMBL" id="SUO93938.1"/>
    </source>
</evidence>
<sequence>MVKAFANKIKRSIAHLTATPFQSRWLNKATCARLQTVIAQAEKGHNGELVLVIEKSLPTSLAWNINVRERAINLFSHYRVWDTVERSGVLIYLNLAEHRLEIVADRGIDAVVADKEWQRMADDAIARLYAKARIEALEILIDEIAQTLRTHFAGEDVNGNELPNRVIII</sequence>
<feature type="domain" description="TPM" evidence="1">
    <location>
        <begin position="25"/>
        <end position="145"/>
    </location>
</feature>
<organism evidence="2 3">
    <name type="scientific">Suttonella ornithocola</name>
    <dbReference type="NCBI Taxonomy" id="279832"/>
    <lineage>
        <taxon>Bacteria</taxon>
        <taxon>Pseudomonadati</taxon>
        <taxon>Pseudomonadota</taxon>
        <taxon>Gammaproteobacteria</taxon>
        <taxon>Cardiobacteriales</taxon>
        <taxon>Cardiobacteriaceae</taxon>
        <taxon>Suttonella</taxon>
    </lineage>
</organism>
<dbReference type="Pfam" id="PF04536">
    <property type="entry name" value="TPM_phosphatase"/>
    <property type="match status" value="1"/>
</dbReference>
<gene>
    <name evidence="2" type="ORF">NCTC13337_00471</name>
</gene>
<evidence type="ECO:0000259" key="1">
    <source>
        <dbReference type="Pfam" id="PF04536"/>
    </source>
</evidence>
<dbReference type="InterPro" id="IPR007621">
    <property type="entry name" value="TPM_dom"/>
</dbReference>
<dbReference type="EMBL" id="UHIC01000001">
    <property type="protein sequence ID" value="SUO93938.1"/>
    <property type="molecule type" value="Genomic_DNA"/>
</dbReference>
<dbReference type="PANTHER" id="PTHR30373:SF8">
    <property type="entry name" value="BLL7265 PROTEIN"/>
    <property type="match status" value="1"/>
</dbReference>
<protein>
    <submittedName>
        <fullName evidence="2">Domain of uncharacterized function (DUF477)</fullName>
    </submittedName>
</protein>
<keyword evidence="3" id="KW-1185">Reference proteome</keyword>
<dbReference type="Proteomes" id="UP000254601">
    <property type="component" value="Unassembled WGS sequence"/>
</dbReference>
<proteinExistence type="predicted"/>
<name>A0A380MNU8_9GAMM</name>
<dbReference type="AlphaFoldDB" id="A0A380MNU8"/>
<dbReference type="Gene3D" id="3.10.310.50">
    <property type="match status" value="1"/>
</dbReference>
<accession>A0A380MNU8</accession>
<reference evidence="2 3" key="1">
    <citation type="submission" date="2018-06" db="EMBL/GenBank/DDBJ databases">
        <authorList>
            <consortium name="Pathogen Informatics"/>
            <person name="Doyle S."/>
        </authorList>
    </citation>
    <scope>NUCLEOTIDE SEQUENCE [LARGE SCALE GENOMIC DNA]</scope>
    <source>
        <strain evidence="2 3">NCTC13337</strain>
    </source>
</reference>